<feature type="domain" description="NAD-dependent epimerase/dehydratase" evidence="1">
    <location>
        <begin position="3"/>
        <end position="235"/>
    </location>
</feature>
<protein>
    <recommendedName>
        <fullName evidence="1">NAD-dependent epimerase/dehydratase domain-containing protein</fullName>
    </recommendedName>
</protein>
<reference evidence="2" key="1">
    <citation type="submission" date="2018-05" db="EMBL/GenBank/DDBJ databases">
        <authorList>
            <person name="Lanie J.A."/>
            <person name="Ng W.-L."/>
            <person name="Kazmierczak K.M."/>
            <person name="Andrzejewski T.M."/>
            <person name="Davidsen T.M."/>
            <person name="Wayne K.J."/>
            <person name="Tettelin H."/>
            <person name="Glass J.I."/>
            <person name="Rusch D."/>
            <person name="Podicherti R."/>
            <person name="Tsui H.-C.T."/>
            <person name="Winkler M.E."/>
        </authorList>
    </citation>
    <scope>NUCLEOTIDE SEQUENCE</scope>
</reference>
<dbReference type="AlphaFoldDB" id="A0A382ME96"/>
<dbReference type="SUPFAM" id="SSF51735">
    <property type="entry name" value="NAD(P)-binding Rossmann-fold domains"/>
    <property type="match status" value="1"/>
</dbReference>
<dbReference type="EMBL" id="UINC01092630">
    <property type="protein sequence ID" value="SVC46375.1"/>
    <property type="molecule type" value="Genomic_DNA"/>
</dbReference>
<dbReference type="CDD" id="cd08946">
    <property type="entry name" value="SDR_e"/>
    <property type="match status" value="1"/>
</dbReference>
<feature type="non-terminal residue" evidence="2">
    <location>
        <position position="288"/>
    </location>
</feature>
<accession>A0A382ME96</accession>
<gene>
    <name evidence="2" type="ORF">METZ01_LOCUS299229</name>
</gene>
<evidence type="ECO:0000259" key="1">
    <source>
        <dbReference type="Pfam" id="PF01370"/>
    </source>
</evidence>
<name>A0A382ME96_9ZZZZ</name>
<dbReference type="InterPro" id="IPR050177">
    <property type="entry name" value="Lipid_A_modif_metabolic_enz"/>
</dbReference>
<sequence>LKILITGGAGYVGSVVIPQLIEDGHHVKCLDRFFFGDEYLSQSKFINKLELIRDDIRWFKPNILEDVDVVLDLAAISNDPAGDLNPEKTYEINHKGRARVAKLSKENGVKRYVLASSASIYGQQSNIANENSEVKPLTVYSKANRNAEVDNLSLNDENFTVTALRFSSVYGNSARMRFDTAVNCMVLDLFKNKKISVRGKLNKRPFIHIKDVVRAYQSIIDAPKEKICGQIFNVGSEEQNFEMGELAQEIVTSSGIDCDIELNDTNDHRSYFASFQKIRESIGYSTRH</sequence>
<organism evidence="2">
    <name type="scientific">marine metagenome</name>
    <dbReference type="NCBI Taxonomy" id="408172"/>
    <lineage>
        <taxon>unclassified sequences</taxon>
        <taxon>metagenomes</taxon>
        <taxon>ecological metagenomes</taxon>
    </lineage>
</organism>
<dbReference type="InterPro" id="IPR001509">
    <property type="entry name" value="Epimerase_deHydtase"/>
</dbReference>
<proteinExistence type="predicted"/>
<dbReference type="PANTHER" id="PTHR43245:SF23">
    <property type="entry name" value="NAD(P)-BINDING DOMAIN-CONTAINING PROTEIN"/>
    <property type="match status" value="1"/>
</dbReference>
<evidence type="ECO:0000313" key="2">
    <source>
        <dbReference type="EMBL" id="SVC46375.1"/>
    </source>
</evidence>
<dbReference type="PANTHER" id="PTHR43245">
    <property type="entry name" value="BIFUNCTIONAL POLYMYXIN RESISTANCE PROTEIN ARNA"/>
    <property type="match status" value="1"/>
</dbReference>
<feature type="non-terminal residue" evidence="2">
    <location>
        <position position="1"/>
    </location>
</feature>
<dbReference type="Gene3D" id="3.40.50.720">
    <property type="entry name" value="NAD(P)-binding Rossmann-like Domain"/>
    <property type="match status" value="1"/>
</dbReference>
<dbReference type="Pfam" id="PF01370">
    <property type="entry name" value="Epimerase"/>
    <property type="match status" value="1"/>
</dbReference>
<dbReference type="InterPro" id="IPR036291">
    <property type="entry name" value="NAD(P)-bd_dom_sf"/>
</dbReference>